<dbReference type="Proteomes" id="UP000824469">
    <property type="component" value="Unassembled WGS sequence"/>
</dbReference>
<accession>A0AA38CBR8</accession>
<gene>
    <name evidence="1" type="ORF">KI387_040655</name>
</gene>
<dbReference type="EMBL" id="JAHRHJ020000351">
    <property type="protein sequence ID" value="KAH9294142.1"/>
    <property type="molecule type" value="Genomic_DNA"/>
</dbReference>
<sequence>MHLTFGEEREKQHWEENTALQANENRSISKTIAILLKAEPYEIQNTAHRDKQLTGKYPYLQDSRSSQQTQHTGRSKTLLCSTTALYSKLLHGGRHVVAAAATNGEKQ</sequence>
<evidence type="ECO:0000313" key="2">
    <source>
        <dbReference type="Proteomes" id="UP000824469"/>
    </source>
</evidence>
<feature type="non-terminal residue" evidence="1">
    <location>
        <position position="107"/>
    </location>
</feature>
<proteinExistence type="predicted"/>
<protein>
    <submittedName>
        <fullName evidence="1">Uncharacterized protein</fullName>
    </submittedName>
</protein>
<reference evidence="1 2" key="1">
    <citation type="journal article" date="2021" name="Nat. Plants">
        <title>The Taxus genome provides insights into paclitaxel biosynthesis.</title>
        <authorList>
            <person name="Xiong X."/>
            <person name="Gou J."/>
            <person name="Liao Q."/>
            <person name="Li Y."/>
            <person name="Zhou Q."/>
            <person name="Bi G."/>
            <person name="Li C."/>
            <person name="Du R."/>
            <person name="Wang X."/>
            <person name="Sun T."/>
            <person name="Guo L."/>
            <person name="Liang H."/>
            <person name="Lu P."/>
            <person name="Wu Y."/>
            <person name="Zhang Z."/>
            <person name="Ro D.K."/>
            <person name="Shang Y."/>
            <person name="Huang S."/>
            <person name="Yan J."/>
        </authorList>
    </citation>
    <scope>NUCLEOTIDE SEQUENCE [LARGE SCALE GENOMIC DNA]</scope>
    <source>
        <strain evidence="1">Ta-2019</strain>
    </source>
</reference>
<comment type="caution">
    <text evidence="1">The sequence shown here is derived from an EMBL/GenBank/DDBJ whole genome shotgun (WGS) entry which is preliminary data.</text>
</comment>
<keyword evidence="2" id="KW-1185">Reference proteome</keyword>
<dbReference type="AlphaFoldDB" id="A0AA38CBR8"/>
<name>A0AA38CBR8_TAXCH</name>
<organism evidence="1 2">
    <name type="scientific">Taxus chinensis</name>
    <name type="common">Chinese yew</name>
    <name type="synonym">Taxus wallichiana var. chinensis</name>
    <dbReference type="NCBI Taxonomy" id="29808"/>
    <lineage>
        <taxon>Eukaryota</taxon>
        <taxon>Viridiplantae</taxon>
        <taxon>Streptophyta</taxon>
        <taxon>Embryophyta</taxon>
        <taxon>Tracheophyta</taxon>
        <taxon>Spermatophyta</taxon>
        <taxon>Pinopsida</taxon>
        <taxon>Pinidae</taxon>
        <taxon>Conifers II</taxon>
        <taxon>Cupressales</taxon>
        <taxon>Taxaceae</taxon>
        <taxon>Taxus</taxon>
    </lineage>
</organism>
<evidence type="ECO:0000313" key="1">
    <source>
        <dbReference type="EMBL" id="KAH9294142.1"/>
    </source>
</evidence>